<dbReference type="Gene3D" id="1.10.150.240">
    <property type="entry name" value="Putative phosphatase, domain 2"/>
    <property type="match status" value="1"/>
</dbReference>
<dbReference type="Proteomes" id="UP000464507">
    <property type="component" value="Chromosome"/>
</dbReference>
<dbReference type="InterPro" id="IPR036412">
    <property type="entry name" value="HAD-like_sf"/>
</dbReference>
<dbReference type="SUPFAM" id="SSF56784">
    <property type="entry name" value="HAD-like"/>
    <property type="match status" value="1"/>
</dbReference>
<gene>
    <name evidence="1" type="ORF">BHD05_01680</name>
</gene>
<sequence length="229" mass="24400">MTVKPHWTCILIDLDGTITDSAPGITSSLAWMFEQLGRPIPTPVELLRYVGPPLLTSFRDFAGFSPAQSAHALEVYRSHYIVKGLYDSSVYHGIPEVLSAIGASDIPLSLATSKPETPANLILNHFELARHFDIIAGASDDEVRSTKADVVAVALERLAAAGADVSNPIMVGDREHDIEGAAAHGIPTIFVEWGYGSVAERVGSHSSAKHPGELPGLLLGEVERADLSA</sequence>
<accession>A0A7L5AE44</accession>
<evidence type="ECO:0000313" key="2">
    <source>
        <dbReference type="Proteomes" id="UP000464507"/>
    </source>
</evidence>
<proteinExistence type="predicted"/>
<dbReference type="InterPro" id="IPR050155">
    <property type="entry name" value="HAD-like_hydrolase_sf"/>
</dbReference>
<name>A0A7L5AE44_9MICO</name>
<dbReference type="Gene3D" id="3.40.50.1000">
    <property type="entry name" value="HAD superfamily/HAD-like"/>
    <property type="match status" value="1"/>
</dbReference>
<keyword evidence="2" id="KW-1185">Reference proteome</keyword>
<dbReference type="InterPro" id="IPR023214">
    <property type="entry name" value="HAD_sf"/>
</dbReference>
<dbReference type="AlphaFoldDB" id="A0A7L5AE44"/>
<dbReference type="PANTHER" id="PTHR43434:SF20">
    <property type="entry name" value="5'-NUCLEOTIDASE"/>
    <property type="match status" value="1"/>
</dbReference>
<dbReference type="GO" id="GO:0004713">
    <property type="term" value="F:protein tyrosine kinase activity"/>
    <property type="evidence" value="ECO:0007669"/>
    <property type="project" value="TreeGrafter"/>
</dbReference>
<evidence type="ECO:0000313" key="1">
    <source>
        <dbReference type="EMBL" id="QHO68533.1"/>
    </source>
</evidence>
<dbReference type="KEGG" id="mant:BHD05_01680"/>
<reference evidence="1 2" key="1">
    <citation type="submission" date="2016-09" db="EMBL/GenBank/DDBJ databases">
        <title>Complete genome sequence of microbes from the polar regions.</title>
        <authorList>
            <person name="Liao L."/>
            <person name="Chen B."/>
        </authorList>
    </citation>
    <scope>NUCLEOTIDE SEQUENCE [LARGE SCALE GENOMIC DNA]</scope>
    <source>
        <strain evidence="1 2">ZS314</strain>
    </source>
</reference>
<dbReference type="InterPro" id="IPR041492">
    <property type="entry name" value="HAD_2"/>
</dbReference>
<protein>
    <submittedName>
        <fullName evidence="1">Haloacid dehalogenase</fullName>
    </submittedName>
</protein>
<dbReference type="EMBL" id="CP017146">
    <property type="protein sequence ID" value="QHO68533.1"/>
    <property type="molecule type" value="Genomic_DNA"/>
</dbReference>
<dbReference type="InterPro" id="IPR023198">
    <property type="entry name" value="PGP-like_dom2"/>
</dbReference>
<organism evidence="1 2">
    <name type="scientific">Marisediminicola antarctica</name>
    <dbReference type="NCBI Taxonomy" id="674079"/>
    <lineage>
        <taxon>Bacteria</taxon>
        <taxon>Bacillati</taxon>
        <taxon>Actinomycetota</taxon>
        <taxon>Actinomycetes</taxon>
        <taxon>Micrococcales</taxon>
        <taxon>Microbacteriaceae</taxon>
        <taxon>Marisediminicola</taxon>
    </lineage>
</organism>
<dbReference type="Pfam" id="PF13419">
    <property type="entry name" value="HAD_2"/>
    <property type="match status" value="1"/>
</dbReference>
<dbReference type="GO" id="GO:0005829">
    <property type="term" value="C:cytosol"/>
    <property type="evidence" value="ECO:0007669"/>
    <property type="project" value="TreeGrafter"/>
</dbReference>
<dbReference type="PANTHER" id="PTHR43434">
    <property type="entry name" value="PHOSPHOGLYCOLATE PHOSPHATASE"/>
    <property type="match status" value="1"/>
</dbReference>